<evidence type="ECO:0000256" key="3">
    <source>
        <dbReference type="PROSITE-ProRule" id="PRU00023"/>
    </source>
</evidence>
<dbReference type="SMART" id="SM00248">
    <property type="entry name" value="ANK"/>
    <property type="match status" value="5"/>
</dbReference>
<proteinExistence type="predicted"/>
<dbReference type="PANTHER" id="PTHR24171">
    <property type="entry name" value="ANKYRIN REPEAT DOMAIN-CONTAINING PROTEIN 39-RELATED"/>
    <property type="match status" value="1"/>
</dbReference>
<dbReference type="PROSITE" id="PS50297">
    <property type="entry name" value="ANK_REP_REGION"/>
    <property type="match status" value="3"/>
</dbReference>
<dbReference type="Proteomes" id="UP000033671">
    <property type="component" value="Unassembled WGS sequence"/>
</dbReference>
<protein>
    <submittedName>
        <fullName evidence="5">Ankyrin repeat family protein</fullName>
    </submittedName>
</protein>
<evidence type="ECO:0000313" key="6">
    <source>
        <dbReference type="Proteomes" id="UP000033671"/>
    </source>
</evidence>
<feature type="repeat" description="ANK" evidence="3">
    <location>
        <begin position="112"/>
        <end position="144"/>
    </location>
</feature>
<dbReference type="PATRIC" id="fig|1359175.3.peg.1649"/>
<dbReference type="SUPFAM" id="SSF48403">
    <property type="entry name" value="Ankyrin repeat"/>
    <property type="match status" value="1"/>
</dbReference>
<reference evidence="5 6" key="1">
    <citation type="submission" date="2015-01" db="EMBL/GenBank/DDBJ databases">
        <title>Genome Sequencing of Rickettsiales.</title>
        <authorList>
            <person name="Daugherty S.C."/>
            <person name="Su Q."/>
            <person name="Abolude K."/>
            <person name="Beier-Sexton M."/>
            <person name="Carlyon J.A."/>
            <person name="Carter R."/>
            <person name="Day N.P."/>
            <person name="Dumler S.J."/>
            <person name="Dyachenko V."/>
            <person name="Godinez A."/>
            <person name="Kurtti T.J."/>
            <person name="Lichay M."/>
            <person name="Mullins K.E."/>
            <person name="Ott S."/>
            <person name="Pappas-Brown V."/>
            <person name="Paris D.H."/>
            <person name="Patel P."/>
            <person name="Richards A.L."/>
            <person name="Sadzewicz L."/>
            <person name="Sears K."/>
            <person name="Seidman D."/>
            <person name="Sengamalay N."/>
            <person name="Stenos J."/>
            <person name="Tallon L.J."/>
            <person name="Vincent G."/>
            <person name="Fraser C.M."/>
            <person name="Munderloh U."/>
            <person name="Dunning-Hotopp J.C."/>
        </authorList>
    </citation>
    <scope>NUCLEOTIDE SEQUENCE [LARGE SCALE GENOMIC DNA]</scope>
    <source>
        <strain evidence="5 6">TA716</strain>
    </source>
</reference>
<evidence type="ECO:0000313" key="5">
    <source>
        <dbReference type="EMBL" id="KJV76307.1"/>
    </source>
</evidence>
<sequence>MYNTDLHDAAKQGDINEVKRLILEENRDVNFQDEDKNTPLYCAAKKGHTDVVKFLLTHGADSSLQCQFTNTALHIATQKNHIDAVKILAAHAAQITNVVHTANNNIDLPGDMNQTALHMAVRKESIDIIRILLFYGSNGNYPDAFRNTALHVAMIKPNLEIIDLLLTNGCSLNVPNTAGTTPFKKICNSFLNQPTEQKQKIITSCIAHLVMREHCNKEESTTTQPAWFKYNKYLTAESEWFKSNKYLIDKNQSLNEIWQNCQKEIQKMKDTIVCESENTSLFDIFMDSDLDKIARSTNYRHIRHKFEKEFCTYSPFIEKAIESRTLMLQNAVESIDEIFEPNQDDSTSWLHLPLEMKFMVLEYCSKDDLTKLQHHEEVEIAGGNVMHEES</sequence>
<feature type="repeat" description="ANK" evidence="3">
    <location>
        <begin position="1"/>
        <end position="34"/>
    </location>
</feature>
<dbReference type="Pfam" id="PF09372">
    <property type="entry name" value="PRANC"/>
    <property type="match status" value="1"/>
</dbReference>
<accession>A0A0F3P8K9</accession>
<keyword evidence="1" id="KW-0677">Repeat</keyword>
<name>A0A0F3P8K9_ORITS</name>
<dbReference type="PROSITE" id="PS50088">
    <property type="entry name" value="ANK_REPEAT"/>
    <property type="match status" value="4"/>
</dbReference>
<keyword evidence="2 3" id="KW-0040">ANK repeat</keyword>
<gene>
    <name evidence="5" type="ORF">OTSTA716_0846</name>
</gene>
<feature type="repeat" description="ANK" evidence="3">
    <location>
        <begin position="145"/>
        <end position="177"/>
    </location>
</feature>
<evidence type="ECO:0000256" key="2">
    <source>
        <dbReference type="ARBA" id="ARBA00023043"/>
    </source>
</evidence>
<dbReference type="InterPro" id="IPR018272">
    <property type="entry name" value="PRANC_domain"/>
</dbReference>
<dbReference type="RefSeq" id="WP_045916975.1">
    <property type="nucleotide sequence ID" value="NZ_LAOA01000024.1"/>
</dbReference>
<evidence type="ECO:0000256" key="1">
    <source>
        <dbReference type="ARBA" id="ARBA00022737"/>
    </source>
</evidence>
<dbReference type="Gene3D" id="1.25.40.20">
    <property type="entry name" value="Ankyrin repeat-containing domain"/>
    <property type="match status" value="2"/>
</dbReference>
<dbReference type="InterPro" id="IPR036770">
    <property type="entry name" value="Ankyrin_rpt-contain_sf"/>
</dbReference>
<evidence type="ECO:0000259" key="4">
    <source>
        <dbReference type="Pfam" id="PF09372"/>
    </source>
</evidence>
<feature type="domain" description="PRANC" evidence="4">
    <location>
        <begin position="277"/>
        <end position="372"/>
    </location>
</feature>
<dbReference type="Pfam" id="PF12796">
    <property type="entry name" value="Ank_2"/>
    <property type="match status" value="2"/>
</dbReference>
<organism evidence="5 6">
    <name type="scientific">Orientia tsutsugamushi str. TA716</name>
    <dbReference type="NCBI Taxonomy" id="1359175"/>
    <lineage>
        <taxon>Bacteria</taxon>
        <taxon>Pseudomonadati</taxon>
        <taxon>Pseudomonadota</taxon>
        <taxon>Alphaproteobacteria</taxon>
        <taxon>Rickettsiales</taxon>
        <taxon>Rickettsiaceae</taxon>
        <taxon>Rickettsieae</taxon>
        <taxon>Orientia</taxon>
    </lineage>
</organism>
<dbReference type="AlphaFoldDB" id="A0A0F3P8K9"/>
<dbReference type="InterPro" id="IPR002110">
    <property type="entry name" value="Ankyrin_rpt"/>
</dbReference>
<dbReference type="EMBL" id="LAOA01000024">
    <property type="protein sequence ID" value="KJV76307.1"/>
    <property type="molecule type" value="Genomic_DNA"/>
</dbReference>
<comment type="caution">
    <text evidence="5">The sequence shown here is derived from an EMBL/GenBank/DDBJ whole genome shotgun (WGS) entry which is preliminary data.</text>
</comment>
<feature type="repeat" description="ANK" evidence="3">
    <location>
        <begin position="35"/>
        <end position="67"/>
    </location>
</feature>